<comment type="caution">
    <text evidence="7">The sequence shown here is derived from an EMBL/GenBank/DDBJ whole genome shotgun (WGS) entry which is preliminary data.</text>
</comment>
<dbReference type="GO" id="GO:0006935">
    <property type="term" value="P:chemotaxis"/>
    <property type="evidence" value="ECO:0007669"/>
    <property type="project" value="UniProtKB-ARBA"/>
</dbReference>
<organism evidence="7 8">
    <name type="scientific">Thalassotalea euphylliae</name>
    <dbReference type="NCBI Taxonomy" id="1655234"/>
    <lineage>
        <taxon>Bacteria</taxon>
        <taxon>Pseudomonadati</taxon>
        <taxon>Pseudomonadota</taxon>
        <taxon>Gammaproteobacteria</taxon>
        <taxon>Alteromonadales</taxon>
        <taxon>Colwelliaceae</taxon>
        <taxon>Thalassotalea</taxon>
    </lineage>
</organism>
<comment type="subcellular location">
    <subcellularLocation>
        <location evidence="1">Membrane</location>
    </subcellularLocation>
</comment>
<dbReference type="CDD" id="cd12912">
    <property type="entry name" value="PDC2_MCP_like"/>
    <property type="match status" value="1"/>
</dbReference>
<keyword evidence="5" id="KW-0812">Transmembrane</keyword>
<dbReference type="OrthoDB" id="9763018at2"/>
<dbReference type="InterPro" id="IPR029151">
    <property type="entry name" value="Sensor-like_sf"/>
</dbReference>
<protein>
    <recommendedName>
        <fullName evidence="6">Methyl-accepting transducer domain-containing protein</fullName>
    </recommendedName>
</protein>
<dbReference type="PANTHER" id="PTHR32089">
    <property type="entry name" value="METHYL-ACCEPTING CHEMOTAXIS PROTEIN MCPB"/>
    <property type="match status" value="1"/>
</dbReference>
<keyword evidence="4" id="KW-0175">Coiled coil</keyword>
<dbReference type="RefSeq" id="WP_116007831.1">
    <property type="nucleotide sequence ID" value="NZ_QUOU01000001.1"/>
</dbReference>
<dbReference type="InterPro" id="IPR004089">
    <property type="entry name" value="MCPsignal_dom"/>
</dbReference>
<dbReference type="Pfam" id="PF00015">
    <property type="entry name" value="MCPsignal"/>
    <property type="match status" value="1"/>
</dbReference>
<evidence type="ECO:0000256" key="5">
    <source>
        <dbReference type="SAM" id="Phobius"/>
    </source>
</evidence>
<dbReference type="Proteomes" id="UP000256478">
    <property type="component" value="Unassembled WGS sequence"/>
</dbReference>
<evidence type="ECO:0000313" key="7">
    <source>
        <dbReference type="EMBL" id="REL26721.1"/>
    </source>
</evidence>
<dbReference type="PROSITE" id="PS50111">
    <property type="entry name" value="CHEMOTAXIS_TRANSDUC_2"/>
    <property type="match status" value="1"/>
</dbReference>
<feature type="coiled-coil region" evidence="4">
    <location>
        <begin position="440"/>
        <end position="502"/>
    </location>
</feature>
<dbReference type="SUPFAM" id="SSF103190">
    <property type="entry name" value="Sensory domain-like"/>
    <property type="match status" value="1"/>
</dbReference>
<dbReference type="GO" id="GO:0016020">
    <property type="term" value="C:membrane"/>
    <property type="evidence" value="ECO:0007669"/>
    <property type="project" value="UniProtKB-SubCell"/>
</dbReference>
<feature type="transmembrane region" description="Helical" evidence="5">
    <location>
        <begin position="319"/>
        <end position="341"/>
    </location>
</feature>
<dbReference type="InterPro" id="IPR033462">
    <property type="entry name" value="Cache_3-Cache_2"/>
</dbReference>
<evidence type="ECO:0000256" key="3">
    <source>
        <dbReference type="PROSITE-ProRule" id="PRU00284"/>
    </source>
</evidence>
<keyword evidence="2 3" id="KW-0807">Transducer</keyword>
<dbReference type="CDD" id="cd11386">
    <property type="entry name" value="MCP_signal"/>
    <property type="match status" value="1"/>
</dbReference>
<accession>A0A3E0TQ17</accession>
<evidence type="ECO:0000256" key="4">
    <source>
        <dbReference type="SAM" id="Coils"/>
    </source>
</evidence>
<dbReference type="Gene3D" id="3.30.450.20">
    <property type="entry name" value="PAS domain"/>
    <property type="match status" value="1"/>
</dbReference>
<keyword evidence="5" id="KW-1133">Transmembrane helix</keyword>
<dbReference type="EMBL" id="QUOU01000001">
    <property type="protein sequence ID" value="REL26721.1"/>
    <property type="molecule type" value="Genomic_DNA"/>
</dbReference>
<dbReference type="PANTHER" id="PTHR32089:SF112">
    <property type="entry name" value="LYSOZYME-LIKE PROTEIN-RELATED"/>
    <property type="match status" value="1"/>
</dbReference>
<dbReference type="AlphaFoldDB" id="A0A3E0TQ17"/>
<evidence type="ECO:0000313" key="8">
    <source>
        <dbReference type="Proteomes" id="UP000256478"/>
    </source>
</evidence>
<reference evidence="7 8" key="1">
    <citation type="submission" date="2018-08" db="EMBL/GenBank/DDBJ databases">
        <title>Thalassotalea euphylliae genome.</title>
        <authorList>
            <person name="Summers S."/>
            <person name="Rice S.A."/>
            <person name="Freckelton M.L."/>
            <person name="Nedved B.T."/>
            <person name="Hadfield M.G."/>
        </authorList>
    </citation>
    <scope>NUCLEOTIDE SEQUENCE [LARGE SCALE GENOMIC DNA]</scope>
    <source>
        <strain evidence="7 8">H1</strain>
    </source>
</reference>
<dbReference type="SMART" id="SM00283">
    <property type="entry name" value="MA"/>
    <property type="match status" value="1"/>
</dbReference>
<evidence type="ECO:0000256" key="1">
    <source>
        <dbReference type="ARBA" id="ARBA00004370"/>
    </source>
</evidence>
<sequence length="677" mass="73231">MLTKFSRLSLTLQLAVATTIAIVLLVIVAGYISITQSASALLAVEQKTLREEVNTTTSLLSTPYNALTPVVHKFARELRTEFDGEFTFDRQSTARIAGIDVPMLLNDGTAITNDFTKLDAFTKRWDVPATVFQRVKGGFLRVSTSLKTNSGERAYGTWLSKDHMGYQTILSGKSYVGYANLFGKHFLTQYDPVVVNGEVIAVLFVGVDVSASIEQAFNALAAVNIGDTGYLYVINNSGDVVYHPTLAVGSDLVNTKTPDGQQPFQQLVDDKQGSFRYLWDNGSGEVSYKHVEFAYAKEWGWIVAGGTYESEFTAAADEMAWRLMVTYIFGVLAVILIIVYLSKRLLLPLQLLTDKIEIIGAGDLVNHGLAVQHDNSKNEVDRIEASMVNTVASLRALVNGASTIGDSVNAISVSVYDNAESQRVTSNQLSGESYQTASGIEEMSNSYKEVAENVNSAADNAQHIDDASKASSAHMAELMKSADNTTLRINDVAQSIDELNANVYGITQAVELIRGIADQTNLLALNAAIEAARAGEQGRGFSVVADEVRSLAKRTQESTDEIEPLVASFLSATQVAAKGMSVVLTDMDITKDKATESNELLANISAMVEQMSGELTSISVAVTEQSQLTDEMAGRQQEVNQIAESSDTKASQVLDSAKELNSLAEQLKTSLAQFTTK</sequence>
<name>A0A3E0TQ17_9GAMM</name>
<gene>
    <name evidence="7" type="ORF">DXX93_09145</name>
</gene>
<dbReference type="GO" id="GO:0007165">
    <property type="term" value="P:signal transduction"/>
    <property type="evidence" value="ECO:0007669"/>
    <property type="project" value="UniProtKB-KW"/>
</dbReference>
<dbReference type="Pfam" id="PF17201">
    <property type="entry name" value="Cache_3-Cache_2"/>
    <property type="match status" value="1"/>
</dbReference>
<keyword evidence="5" id="KW-0472">Membrane</keyword>
<proteinExistence type="predicted"/>
<evidence type="ECO:0000259" key="6">
    <source>
        <dbReference type="PROSITE" id="PS50111"/>
    </source>
</evidence>
<evidence type="ECO:0000256" key="2">
    <source>
        <dbReference type="ARBA" id="ARBA00023224"/>
    </source>
</evidence>
<dbReference type="SUPFAM" id="SSF58104">
    <property type="entry name" value="Methyl-accepting chemotaxis protein (MCP) signaling domain"/>
    <property type="match status" value="1"/>
</dbReference>
<dbReference type="Gene3D" id="1.10.287.950">
    <property type="entry name" value="Methyl-accepting chemotaxis protein"/>
    <property type="match status" value="1"/>
</dbReference>
<feature type="domain" description="Methyl-accepting transducer" evidence="6">
    <location>
        <begin position="404"/>
        <end position="640"/>
    </location>
</feature>
<feature type="transmembrane region" description="Helical" evidence="5">
    <location>
        <begin position="12"/>
        <end position="34"/>
    </location>
</feature>